<feature type="transmembrane region" description="Helical" evidence="1">
    <location>
        <begin position="148"/>
        <end position="167"/>
    </location>
</feature>
<gene>
    <name evidence="2" type="ORF">SM123_01350</name>
</gene>
<feature type="transmembrane region" description="Helical" evidence="1">
    <location>
        <begin position="221"/>
        <end position="239"/>
    </location>
</feature>
<dbReference type="RefSeq" id="WP_320909649.1">
    <property type="nucleotide sequence ID" value="NZ_CP139419.1"/>
</dbReference>
<organism evidence="2 3">
    <name type="scientific">Streptococcus lingualis</name>
    <dbReference type="NCBI Taxonomy" id="3098076"/>
    <lineage>
        <taxon>Bacteria</taxon>
        <taxon>Bacillati</taxon>
        <taxon>Bacillota</taxon>
        <taxon>Bacilli</taxon>
        <taxon>Lactobacillales</taxon>
        <taxon>Streptococcaceae</taxon>
        <taxon>Streptococcus</taxon>
    </lineage>
</organism>
<feature type="transmembrane region" description="Helical" evidence="1">
    <location>
        <begin position="335"/>
        <end position="355"/>
    </location>
</feature>
<reference evidence="2 3" key="1">
    <citation type="submission" date="2023-11" db="EMBL/GenBank/DDBJ databases">
        <title>Description of Streptococcus dentalis sp. nov., Streptococcus gingivalis sp. nov., Streptococcus lingualis sp. nov. isolated from human oral cavity.</title>
        <authorList>
            <person name="Choi Y.S."/>
            <person name="Goo B.J."/>
            <person name="Bae J.W."/>
        </authorList>
    </citation>
    <scope>NUCLEOTIDE SEQUENCE [LARGE SCALE GENOMIC DNA]</scope>
    <source>
        <strain evidence="2 3">S5</strain>
    </source>
</reference>
<keyword evidence="1" id="KW-0812">Transmembrane</keyword>
<feature type="transmembrane region" description="Helical" evidence="1">
    <location>
        <begin position="361"/>
        <end position="378"/>
    </location>
</feature>
<sequence>MFRIEAEKLLVGFVLSFIIAVDMLGTTMLGRLIPTIPSSMSVLVSLCLLIRFRYIKKFSINYLIFAPVLLIVGFLVALQMKNYSFLAYMVLIVFLYDMDMDFILKVYCAVVIPFLLGTVFLSLIHIIPNLQFVQMRNTGMVTRNSFGFIYPTDFASHCFYLYVALSYLNRNRFLFTRSVLGLGLAAFIIKFCDARLNAMSIVISVVIFAFFYFAKNKHRMIFSIFPASILASSGIMYYLTKNFTWSSSFYVAMNNLVSMRLKLGNDALKTYAVRLFGNPEANFIGYGGKTESVLSYNYVDSSYIQMLFYYGSVAVVLLVILYFVRSWVIYRQGNYLILTLLSLITWNCMIEAFWIRPSYNIFFYILFASATIGVERKNRSKK</sequence>
<accession>A0ABZ0SXT2</accession>
<keyword evidence="1" id="KW-1133">Transmembrane helix</keyword>
<name>A0ABZ0SXT2_9STRE</name>
<evidence type="ECO:0000256" key="1">
    <source>
        <dbReference type="SAM" id="Phobius"/>
    </source>
</evidence>
<evidence type="ECO:0000313" key="2">
    <source>
        <dbReference type="EMBL" id="WPS47151.1"/>
    </source>
</evidence>
<proteinExistence type="predicted"/>
<feature type="transmembrane region" description="Helical" evidence="1">
    <location>
        <begin position="197"/>
        <end position="214"/>
    </location>
</feature>
<keyword evidence="1" id="KW-0472">Membrane</keyword>
<keyword evidence="3" id="KW-1185">Reference proteome</keyword>
<evidence type="ECO:0000313" key="3">
    <source>
        <dbReference type="Proteomes" id="UP001327056"/>
    </source>
</evidence>
<feature type="transmembrane region" description="Helical" evidence="1">
    <location>
        <begin position="106"/>
        <end position="128"/>
    </location>
</feature>
<feature type="transmembrane region" description="Helical" evidence="1">
    <location>
        <begin position="59"/>
        <end position="77"/>
    </location>
</feature>
<protein>
    <submittedName>
        <fullName evidence="2">Polysaccharide polymerase</fullName>
    </submittedName>
</protein>
<feature type="transmembrane region" description="Helical" evidence="1">
    <location>
        <begin position="35"/>
        <end position="52"/>
    </location>
</feature>
<feature type="transmembrane region" description="Helical" evidence="1">
    <location>
        <begin position="9"/>
        <end position="29"/>
    </location>
</feature>
<dbReference type="EMBL" id="CP139419">
    <property type="protein sequence ID" value="WPS47151.1"/>
    <property type="molecule type" value="Genomic_DNA"/>
</dbReference>
<dbReference type="Proteomes" id="UP001327056">
    <property type="component" value="Chromosome"/>
</dbReference>
<feature type="transmembrane region" description="Helical" evidence="1">
    <location>
        <begin position="303"/>
        <end position="323"/>
    </location>
</feature>